<gene>
    <name evidence="11" type="primary">LCN9</name>
</gene>
<dbReference type="GO" id="GO:0005615">
    <property type="term" value="C:extracellular space"/>
    <property type="evidence" value="ECO:0007669"/>
    <property type="project" value="TreeGrafter"/>
</dbReference>
<evidence type="ECO:0000313" key="10">
    <source>
        <dbReference type="Proteomes" id="UP000694857"/>
    </source>
</evidence>
<dbReference type="Proteomes" id="UP000694857">
    <property type="component" value="Chromosome 6"/>
</dbReference>
<dbReference type="AlphaFoldDB" id="A0A8B8XKK3"/>
<dbReference type="PANTHER" id="PTHR11430:SF28">
    <property type="entry name" value="EPIDIDYMAL-SPECIFIC LIPOCALIN-9"/>
    <property type="match status" value="1"/>
</dbReference>
<dbReference type="Gene3D" id="2.40.128.20">
    <property type="match status" value="1"/>
</dbReference>
<proteinExistence type="inferred from homology"/>
<dbReference type="RefSeq" id="XP_036710094.1">
    <property type="nucleotide sequence ID" value="XM_036854199.1"/>
</dbReference>
<keyword evidence="10" id="KW-1185">Reference proteome</keyword>
<dbReference type="InterPro" id="IPR000566">
    <property type="entry name" value="Lipocln_cytosolic_FA-bd_dom"/>
</dbReference>
<accession>A0A8B8XKK3</accession>
<dbReference type="PRINTS" id="PR01221">
    <property type="entry name" value="MAJORURINARY"/>
</dbReference>
<dbReference type="GO" id="GO:0036094">
    <property type="term" value="F:small molecule binding"/>
    <property type="evidence" value="ECO:0007669"/>
    <property type="project" value="InterPro"/>
</dbReference>
<feature type="signal peptide" evidence="8">
    <location>
        <begin position="1"/>
        <end position="15"/>
    </location>
</feature>
<keyword evidence="5 8" id="KW-0732">Signal</keyword>
<evidence type="ECO:0000256" key="7">
    <source>
        <dbReference type="SAM" id="MobiDB-lite"/>
    </source>
</evidence>
<dbReference type="SUPFAM" id="SSF50814">
    <property type="entry name" value="Lipocalins"/>
    <property type="match status" value="1"/>
</dbReference>
<dbReference type="Pfam" id="PF00061">
    <property type="entry name" value="Lipocalin"/>
    <property type="match status" value="1"/>
</dbReference>
<evidence type="ECO:0000256" key="2">
    <source>
        <dbReference type="ARBA" id="ARBA00006889"/>
    </source>
</evidence>
<protein>
    <submittedName>
        <fullName evidence="11">Epididymal-specific lipocalin-9</fullName>
    </submittedName>
</protein>
<keyword evidence="3" id="KW-0813">Transport</keyword>
<dbReference type="InterPro" id="IPR002345">
    <property type="entry name" value="Lipocalin"/>
</dbReference>
<dbReference type="InterPro" id="IPR002971">
    <property type="entry name" value="Maj_urinary"/>
</dbReference>
<feature type="chain" id="PRO_5034852447" evidence="8">
    <location>
        <begin position="16"/>
        <end position="307"/>
    </location>
</feature>
<comment type="subcellular location">
    <subcellularLocation>
        <location evidence="1">Secreted</location>
    </subcellularLocation>
</comment>
<dbReference type="OrthoDB" id="9048943at2759"/>
<dbReference type="GeneID" id="118896432"/>
<feature type="domain" description="Lipocalin/cytosolic fatty-acid binding" evidence="9">
    <location>
        <begin position="35"/>
        <end position="172"/>
    </location>
</feature>
<dbReference type="InterPro" id="IPR012674">
    <property type="entry name" value="Calycin"/>
</dbReference>
<evidence type="ECO:0000256" key="1">
    <source>
        <dbReference type="ARBA" id="ARBA00004613"/>
    </source>
</evidence>
<evidence type="ECO:0000256" key="3">
    <source>
        <dbReference type="ARBA" id="ARBA00022448"/>
    </source>
</evidence>
<evidence type="ECO:0000256" key="5">
    <source>
        <dbReference type="ARBA" id="ARBA00022729"/>
    </source>
</evidence>
<evidence type="ECO:0000256" key="4">
    <source>
        <dbReference type="ARBA" id="ARBA00022525"/>
    </source>
</evidence>
<name>A0A8B8XKK3_BALMU</name>
<keyword evidence="4" id="KW-0964">Secreted</keyword>
<evidence type="ECO:0000259" key="9">
    <source>
        <dbReference type="Pfam" id="PF00061"/>
    </source>
</evidence>
<dbReference type="PANTHER" id="PTHR11430">
    <property type="entry name" value="LIPOCALIN"/>
    <property type="match status" value="1"/>
</dbReference>
<sequence length="307" mass="34072">MALLLLSLEPSLVSAQDFNLQRIVRRNHDISKVLGTWCSISMAADDMRQIEEDGDLRVFMQSIKSLENGGLKFSFHFMLHTEGVDVAMVCDKTDKSREYTITYLGENRLQVLEADYLRYVTFRLRNFRNRTETQVLALYGRFPELKPSFLDRFEKLCKSHGLGPENIVNLSNNGRPHCLPASSLGKREAPGGVPSARPRRESRAWGGAGTPAIPRLRGRLSPQILVESTGGLPRLPPPRLNRSQTTHIRSVNAYPPAVQLERGATGQGKGMPQAEERLAPPLPPQASTAGDPPHGRLRPKPPGWGKG</sequence>
<evidence type="ECO:0000313" key="11">
    <source>
        <dbReference type="RefSeq" id="XP_036710094.1"/>
    </source>
</evidence>
<dbReference type="PRINTS" id="PR00179">
    <property type="entry name" value="LIPOCALIN"/>
</dbReference>
<feature type="region of interest" description="Disordered" evidence="7">
    <location>
        <begin position="181"/>
        <end position="307"/>
    </location>
</feature>
<reference evidence="11" key="1">
    <citation type="submission" date="2025-08" db="UniProtKB">
        <authorList>
            <consortium name="RefSeq"/>
        </authorList>
    </citation>
    <scope>IDENTIFICATION</scope>
    <source>
        <tissue evidence="11">Epidermis and Blubber</tissue>
    </source>
</reference>
<evidence type="ECO:0000256" key="6">
    <source>
        <dbReference type="ARBA" id="ARBA00023157"/>
    </source>
</evidence>
<organism evidence="10 11">
    <name type="scientific">Balaenoptera musculus</name>
    <name type="common">Blue whale</name>
    <dbReference type="NCBI Taxonomy" id="9771"/>
    <lineage>
        <taxon>Eukaryota</taxon>
        <taxon>Metazoa</taxon>
        <taxon>Chordata</taxon>
        <taxon>Craniata</taxon>
        <taxon>Vertebrata</taxon>
        <taxon>Euteleostomi</taxon>
        <taxon>Mammalia</taxon>
        <taxon>Eutheria</taxon>
        <taxon>Laurasiatheria</taxon>
        <taxon>Artiodactyla</taxon>
        <taxon>Whippomorpha</taxon>
        <taxon>Cetacea</taxon>
        <taxon>Mysticeti</taxon>
        <taxon>Balaenopteridae</taxon>
        <taxon>Balaenoptera</taxon>
    </lineage>
</organism>
<dbReference type="KEGG" id="bmus:118896432"/>
<evidence type="ECO:0000256" key="8">
    <source>
        <dbReference type="SAM" id="SignalP"/>
    </source>
</evidence>
<comment type="similarity">
    <text evidence="2">Belongs to the calycin superfamily. Lipocalin family.</text>
</comment>
<dbReference type="CTD" id="392399"/>
<keyword evidence="6" id="KW-1015">Disulfide bond</keyword>